<protein>
    <submittedName>
        <fullName evidence="2">MEDS: MEthanogen/methylotroph, DcmR Sensory domain</fullName>
    </submittedName>
</protein>
<dbReference type="InterPro" id="IPR025847">
    <property type="entry name" value="MEDS_domain"/>
</dbReference>
<organism evidence="2 3">
    <name type="scientific">Paractinoplanes atraurantiacus</name>
    <dbReference type="NCBI Taxonomy" id="1036182"/>
    <lineage>
        <taxon>Bacteria</taxon>
        <taxon>Bacillati</taxon>
        <taxon>Actinomycetota</taxon>
        <taxon>Actinomycetes</taxon>
        <taxon>Micromonosporales</taxon>
        <taxon>Micromonosporaceae</taxon>
        <taxon>Paractinoplanes</taxon>
    </lineage>
</organism>
<dbReference type="OrthoDB" id="5179750at2"/>
<dbReference type="Pfam" id="PF14417">
    <property type="entry name" value="MEDS"/>
    <property type="match status" value="1"/>
</dbReference>
<dbReference type="InterPro" id="IPR002645">
    <property type="entry name" value="STAS_dom"/>
</dbReference>
<reference evidence="2 3" key="1">
    <citation type="submission" date="2017-09" db="EMBL/GenBank/DDBJ databases">
        <authorList>
            <person name="Ehlers B."/>
            <person name="Leendertz F.H."/>
        </authorList>
    </citation>
    <scope>NUCLEOTIDE SEQUENCE [LARGE SCALE GENOMIC DNA]</scope>
    <source>
        <strain evidence="2 3">CGMCC 4.6857</strain>
    </source>
</reference>
<gene>
    <name evidence="2" type="ORF">SAMN05421748_13524</name>
</gene>
<evidence type="ECO:0000313" key="2">
    <source>
        <dbReference type="EMBL" id="SNY69325.1"/>
    </source>
</evidence>
<dbReference type="PROSITE" id="PS50801">
    <property type="entry name" value="STAS"/>
    <property type="match status" value="1"/>
</dbReference>
<dbReference type="Proteomes" id="UP000219612">
    <property type="component" value="Unassembled WGS sequence"/>
</dbReference>
<feature type="domain" description="STAS" evidence="1">
    <location>
        <begin position="206"/>
        <end position="290"/>
    </location>
</feature>
<keyword evidence="3" id="KW-1185">Reference proteome</keyword>
<accession>A0A285K9R8</accession>
<evidence type="ECO:0000259" key="1">
    <source>
        <dbReference type="PROSITE" id="PS50801"/>
    </source>
</evidence>
<name>A0A285K9R8_9ACTN</name>
<dbReference type="AlphaFoldDB" id="A0A285K9R8"/>
<sequence length="290" mass="31602">MHRQRDSSRRGRQLGWLLLRGDECHGVRRMSPATRAGHECWSYEDQGLFDAYARRCVDAGLAAGERVWYVPSHNSEVTPLPGGDAVRVIRFAEAYAGDQVVDPAGQVAAYAAATEDALAAGFTGFRVVADVTPLVRTDEQRDAFARYEYVIGRYMRHHPMSAVCAYDRGELGEHAVAELACLHESSHAAGVTFQLHPGATSAEAVLDGELDTSAGELFATALRRTDLDRAGDEVVVDGSGLRFIDHRALLTLQRYAESQSTTAVLRTRLGAVARLAGLLELTHVRVEAAR</sequence>
<evidence type="ECO:0000313" key="3">
    <source>
        <dbReference type="Proteomes" id="UP000219612"/>
    </source>
</evidence>
<proteinExistence type="predicted"/>
<dbReference type="EMBL" id="OBDY01000035">
    <property type="protein sequence ID" value="SNY69325.1"/>
    <property type="molecule type" value="Genomic_DNA"/>
</dbReference>